<keyword evidence="1" id="KW-0472">Membrane</keyword>
<proteinExistence type="predicted"/>
<keyword evidence="1" id="KW-0812">Transmembrane</keyword>
<organism evidence="3 4">
    <name type="scientific">Oceanisphaera ostreae</name>
    <dbReference type="NCBI Taxonomy" id="914151"/>
    <lineage>
        <taxon>Bacteria</taxon>
        <taxon>Pseudomonadati</taxon>
        <taxon>Pseudomonadota</taxon>
        <taxon>Gammaproteobacteria</taxon>
        <taxon>Aeromonadales</taxon>
        <taxon>Aeromonadaceae</taxon>
        <taxon>Oceanisphaera</taxon>
    </lineage>
</organism>
<protein>
    <submittedName>
        <fullName evidence="3">M23 family metallopeptidase</fullName>
        <ecNumber evidence="3">3.4.24.-</ecNumber>
    </submittedName>
</protein>
<dbReference type="Proteomes" id="UP001597048">
    <property type="component" value="Unassembled WGS sequence"/>
</dbReference>
<dbReference type="InterPro" id="IPR016047">
    <property type="entry name" value="M23ase_b-sheet_dom"/>
</dbReference>
<dbReference type="PANTHER" id="PTHR21666:SF291">
    <property type="entry name" value="STAGE II SPORULATION PROTEIN Q"/>
    <property type="match status" value="1"/>
</dbReference>
<dbReference type="InterPro" id="IPR011055">
    <property type="entry name" value="Dup_hybrid_motif"/>
</dbReference>
<dbReference type="InterPro" id="IPR050570">
    <property type="entry name" value="Cell_wall_metabolism_enzyme"/>
</dbReference>
<dbReference type="SUPFAM" id="SSF51261">
    <property type="entry name" value="Duplicated hybrid motif"/>
    <property type="match status" value="1"/>
</dbReference>
<evidence type="ECO:0000256" key="1">
    <source>
        <dbReference type="SAM" id="Phobius"/>
    </source>
</evidence>
<feature type="domain" description="M23ase beta-sheet core" evidence="2">
    <location>
        <begin position="184"/>
        <end position="277"/>
    </location>
</feature>
<evidence type="ECO:0000313" key="4">
    <source>
        <dbReference type="Proteomes" id="UP001597048"/>
    </source>
</evidence>
<keyword evidence="4" id="KW-1185">Reference proteome</keyword>
<accession>A0ABW3KDF1</accession>
<dbReference type="EC" id="3.4.24.-" evidence="3"/>
<gene>
    <name evidence="3" type="ORF">ACFQ1C_02110</name>
</gene>
<dbReference type="GO" id="GO:0016787">
    <property type="term" value="F:hydrolase activity"/>
    <property type="evidence" value="ECO:0007669"/>
    <property type="project" value="UniProtKB-KW"/>
</dbReference>
<dbReference type="Pfam" id="PF01551">
    <property type="entry name" value="Peptidase_M23"/>
    <property type="match status" value="1"/>
</dbReference>
<dbReference type="EMBL" id="JBHTJS010000004">
    <property type="protein sequence ID" value="MFD1006957.1"/>
    <property type="molecule type" value="Genomic_DNA"/>
</dbReference>
<keyword evidence="1" id="KW-1133">Transmembrane helix</keyword>
<sequence>MTQTTSAIGTRAPFRRLSHWLLVGLCLLQLPVILYLYTQWQEAQQQQGRLGYQLEQQQRHQQRELSRIGQRLGQLQAELGQVSMMGQRLVKDYDLVDELPLQRLDVNLLQRPFSGFSDLHQTLTQVLAQTQEYGINLAALESLLLNLHINEITRIQGHPVPGYSRESSGFGQRRDPFTGHARWHRGLDFAGKKGQPIAATATGVVSLSERHPAFGNMVEISHGQGWITRYAHLDSLLVQVGERVENGQEIARMGRTGRATGVHLHYEVLKGNRQLDPKRFLPY</sequence>
<dbReference type="CDD" id="cd12797">
    <property type="entry name" value="M23_peptidase"/>
    <property type="match status" value="1"/>
</dbReference>
<dbReference type="PANTHER" id="PTHR21666">
    <property type="entry name" value="PEPTIDASE-RELATED"/>
    <property type="match status" value="1"/>
</dbReference>
<dbReference type="Gene3D" id="2.70.70.10">
    <property type="entry name" value="Glucose Permease (Domain IIA)"/>
    <property type="match status" value="1"/>
</dbReference>
<feature type="transmembrane region" description="Helical" evidence="1">
    <location>
        <begin position="20"/>
        <end position="37"/>
    </location>
</feature>
<dbReference type="RefSeq" id="WP_379556882.1">
    <property type="nucleotide sequence ID" value="NZ_JBHTJS010000004.1"/>
</dbReference>
<comment type="caution">
    <text evidence="3">The sequence shown here is derived from an EMBL/GenBank/DDBJ whole genome shotgun (WGS) entry which is preliminary data.</text>
</comment>
<evidence type="ECO:0000313" key="3">
    <source>
        <dbReference type="EMBL" id="MFD1006957.1"/>
    </source>
</evidence>
<keyword evidence="3" id="KW-0378">Hydrolase</keyword>
<name>A0ABW3KDF1_9GAMM</name>
<reference evidence="4" key="1">
    <citation type="journal article" date="2019" name="Int. J. Syst. Evol. Microbiol.">
        <title>The Global Catalogue of Microorganisms (GCM) 10K type strain sequencing project: providing services to taxonomists for standard genome sequencing and annotation.</title>
        <authorList>
            <consortium name="The Broad Institute Genomics Platform"/>
            <consortium name="The Broad Institute Genome Sequencing Center for Infectious Disease"/>
            <person name="Wu L."/>
            <person name="Ma J."/>
        </authorList>
    </citation>
    <scope>NUCLEOTIDE SEQUENCE [LARGE SCALE GENOMIC DNA]</scope>
    <source>
        <strain evidence="4">CCUG 60525</strain>
    </source>
</reference>
<evidence type="ECO:0000259" key="2">
    <source>
        <dbReference type="Pfam" id="PF01551"/>
    </source>
</evidence>